<proteinExistence type="predicted"/>
<dbReference type="GO" id="GO:0005102">
    <property type="term" value="F:signaling receptor binding"/>
    <property type="evidence" value="ECO:0007669"/>
    <property type="project" value="InterPro"/>
</dbReference>
<dbReference type="InterPro" id="IPR029325">
    <property type="entry name" value="ITPR-bd"/>
</dbReference>
<feature type="region of interest" description="Disordered" evidence="1">
    <location>
        <begin position="433"/>
        <end position="455"/>
    </location>
</feature>
<evidence type="ECO:0000313" key="4">
    <source>
        <dbReference type="Proteomes" id="UP001372834"/>
    </source>
</evidence>
<protein>
    <recommendedName>
        <fullName evidence="2">ITPR-interacting domain-containing protein</fullName>
    </recommendedName>
</protein>
<dbReference type="AlphaFoldDB" id="A0AAN8Q0F4"/>
<evidence type="ECO:0000313" key="3">
    <source>
        <dbReference type="EMBL" id="KAK6629403.1"/>
    </source>
</evidence>
<comment type="caution">
    <text evidence="3">The sequence shown here is derived from an EMBL/GenBank/DDBJ whole genome shotgun (WGS) entry which is preliminary data.</text>
</comment>
<name>A0AAN8Q0F4_POLSC</name>
<reference evidence="3 4" key="1">
    <citation type="submission" date="2023-10" db="EMBL/GenBank/DDBJ databases">
        <title>Genomes of two closely related lineages of the louse Polyplax serrata with different host specificities.</title>
        <authorList>
            <person name="Martinu J."/>
            <person name="Tarabai H."/>
            <person name="Stefka J."/>
            <person name="Hypsa V."/>
        </authorList>
    </citation>
    <scope>NUCLEOTIDE SEQUENCE [LARGE SCALE GENOMIC DNA]</scope>
    <source>
        <strain evidence="3">HR10_N</strain>
    </source>
</reference>
<evidence type="ECO:0000256" key="1">
    <source>
        <dbReference type="SAM" id="MobiDB-lite"/>
    </source>
</evidence>
<organism evidence="3 4">
    <name type="scientific">Polyplax serrata</name>
    <name type="common">Common mouse louse</name>
    <dbReference type="NCBI Taxonomy" id="468196"/>
    <lineage>
        <taxon>Eukaryota</taxon>
        <taxon>Metazoa</taxon>
        <taxon>Ecdysozoa</taxon>
        <taxon>Arthropoda</taxon>
        <taxon>Hexapoda</taxon>
        <taxon>Insecta</taxon>
        <taxon>Pterygota</taxon>
        <taxon>Neoptera</taxon>
        <taxon>Paraneoptera</taxon>
        <taxon>Psocodea</taxon>
        <taxon>Troctomorpha</taxon>
        <taxon>Phthiraptera</taxon>
        <taxon>Anoplura</taxon>
        <taxon>Polyplacidae</taxon>
        <taxon>Polyplax</taxon>
    </lineage>
</organism>
<feature type="region of interest" description="Disordered" evidence="1">
    <location>
        <begin position="357"/>
        <end position="385"/>
    </location>
</feature>
<accession>A0AAN8Q0F4</accession>
<gene>
    <name evidence="3" type="ORF">RUM43_003220</name>
</gene>
<dbReference type="Proteomes" id="UP001372834">
    <property type="component" value="Unassembled WGS sequence"/>
</dbReference>
<sequence>MEEKIMVLDVLKTNRVFIGPRVRNVARSHCRKINRHSNTGDTTSHIQGERKDIIEEQKSKKKIFKFLGNLNVGGIIDPRLDSFHTKKKRGDSFFKKTCKKMDSNESGITTENNNVEDVKYIHSSKTIHSNDGLIILHGSKEKTDGFKDEGMQDRKHKSGKDLRKLFSLKREFSSFEEFDSSEGDEHHNEGIPNTIVVKNIPVTVQEWINHLPSKEAGNCMKINTEVENSGDDQNVTTADSTALLPAKLSRAASLQSSSSLDSLLDARRPDPVEIFLNLGFGGVPGIDMENCRIPTRFLVPSKCKGGDWNEFLRREFIQAQNFECSSLGFRGLSGPSYRRPSAIVANIMEKLRERSVPQSYNRTKPTGLFKKGSNEKSNQNKLTPEFQSVLSPDSRKFLQNQGKISPEVPRRRIIFGQKSFAFAHNGEFVEVESRKKSDDSENGVPPVSLLTKNGNGKMDVSVAENLLQIRRSSLQKQKKVDDDYDLDDVFRVDDGENPSDESEVRSLDSINDKCSNKEGSKIPRRFLSTTNLISLEAESNLSDIMRREVEKEILSLSNKIKEISDQELVAVLRQVKQLTSTLESTGHASVDV</sequence>
<feature type="compositionally biased region" description="Polar residues" evidence="1">
    <location>
        <begin position="375"/>
        <end position="385"/>
    </location>
</feature>
<feature type="domain" description="ITPR-interacting" evidence="2">
    <location>
        <begin position="246"/>
        <end position="408"/>
    </location>
</feature>
<dbReference type="SMART" id="SM01257">
    <property type="entry name" value="KRAP_IP3R_bind"/>
    <property type="match status" value="1"/>
</dbReference>
<dbReference type="EMBL" id="JAWJWE010000036">
    <property type="protein sequence ID" value="KAK6629403.1"/>
    <property type="molecule type" value="Genomic_DNA"/>
</dbReference>
<evidence type="ECO:0000259" key="2">
    <source>
        <dbReference type="SMART" id="SM01257"/>
    </source>
</evidence>